<dbReference type="Gene3D" id="3.90.1640.10">
    <property type="entry name" value="inorganic pyrophosphatase (n-terminal core)"/>
    <property type="match status" value="1"/>
</dbReference>
<dbReference type="PANTHER" id="PTHR47618:SF1">
    <property type="entry name" value="BIFUNCTIONAL OLIGORIBONUCLEASE AND PAP PHOSPHATASE NRNA"/>
    <property type="match status" value="1"/>
</dbReference>
<dbReference type="PANTHER" id="PTHR47618">
    <property type="entry name" value="BIFUNCTIONAL OLIGORIBONUCLEASE AND PAP PHOSPHATASE NRNA"/>
    <property type="match status" value="1"/>
</dbReference>
<dbReference type="InterPro" id="IPR038763">
    <property type="entry name" value="DHH_sf"/>
</dbReference>
<dbReference type="Gene3D" id="3.10.310.30">
    <property type="match status" value="1"/>
</dbReference>
<dbReference type="SUPFAM" id="SSF64182">
    <property type="entry name" value="DHH phosphoesterases"/>
    <property type="match status" value="1"/>
</dbReference>
<protein>
    <submittedName>
        <fullName evidence="3">Bifunctional oligoribonuclease/PAP phosphatase NrnA</fullName>
    </submittedName>
</protein>
<evidence type="ECO:0000259" key="1">
    <source>
        <dbReference type="Pfam" id="PF01368"/>
    </source>
</evidence>
<dbReference type="EMBL" id="CP061839">
    <property type="protein sequence ID" value="QOW60087.1"/>
    <property type="molecule type" value="Genomic_DNA"/>
</dbReference>
<gene>
    <name evidence="3" type="ORF">IFE08_09555</name>
</gene>
<dbReference type="InterPro" id="IPR001667">
    <property type="entry name" value="DDH_dom"/>
</dbReference>
<dbReference type="AlphaFoldDB" id="A0A7S6WN17"/>
<accession>A0A7S6WN17</accession>
<dbReference type="InterPro" id="IPR003156">
    <property type="entry name" value="DHHA1_dom"/>
</dbReference>
<evidence type="ECO:0000313" key="4">
    <source>
        <dbReference type="Proteomes" id="UP000593915"/>
    </source>
</evidence>
<evidence type="ECO:0000313" key="3">
    <source>
        <dbReference type="EMBL" id="QOW60087.1"/>
    </source>
</evidence>
<organism evidence="3 4">
    <name type="scientific">Treponema pedis</name>
    <dbReference type="NCBI Taxonomy" id="409322"/>
    <lineage>
        <taxon>Bacteria</taxon>
        <taxon>Pseudomonadati</taxon>
        <taxon>Spirochaetota</taxon>
        <taxon>Spirochaetia</taxon>
        <taxon>Spirochaetales</taxon>
        <taxon>Treponemataceae</taxon>
        <taxon>Treponema</taxon>
    </lineage>
</organism>
<proteinExistence type="predicted"/>
<dbReference type="Proteomes" id="UP000593915">
    <property type="component" value="Chromosome"/>
</dbReference>
<feature type="domain" description="DDH" evidence="1">
    <location>
        <begin position="28"/>
        <end position="169"/>
    </location>
</feature>
<name>A0A7S6WN17_9SPIR</name>
<dbReference type="Pfam" id="PF02272">
    <property type="entry name" value="DHHA1"/>
    <property type="match status" value="1"/>
</dbReference>
<reference evidence="3 4" key="1">
    <citation type="submission" date="2020-09" db="EMBL/GenBank/DDBJ databases">
        <title>Characterization of Treponema spp. from bovine digital dermatitis in Korea.</title>
        <authorList>
            <person name="Espiritu H.M."/>
            <person name="Cho Y.I."/>
            <person name="Mamuad L."/>
        </authorList>
    </citation>
    <scope>NUCLEOTIDE SEQUENCE [LARGE SCALE GENOMIC DNA]</scope>
    <source>
        <strain evidence="3 4">KS1</strain>
    </source>
</reference>
<dbReference type="GO" id="GO:0003676">
    <property type="term" value="F:nucleic acid binding"/>
    <property type="evidence" value="ECO:0007669"/>
    <property type="project" value="InterPro"/>
</dbReference>
<sequence length="335" mass="37424">MQERSVDIIKPPVIPEKLIKFLKEYDNFIIAGHKEPDGDCIGSSIAMALFLRRLKKDCFLMSAGPFKRTEIKKYEHLFSSELPKLDKFNYKTAGLIIVDCSGFDRIGDIAPLLKDFPYIVIDHHATNSEKSDNSLVMTTAPSTTYLIQSVIEELTGAVTQEEAEALFFGLCTDTGFFRHLDERSAEVFAHASRLIAAGANPKKTFLQMNGGKPFESRLLISRILNRMEKHYGGRLITAYETYEDTQKYGLEGRDSDILYQLIQSIEGVEAICVVRQESLTHCSVGFRSLDKIDVSSIALSFGGGGHKQAAGLYIEGTINDLMPKFIEAFKPQMQG</sequence>
<dbReference type="RefSeq" id="WP_020966085.1">
    <property type="nucleotide sequence ID" value="NZ_CP061839.1"/>
</dbReference>
<dbReference type="InterPro" id="IPR051319">
    <property type="entry name" value="Oligoribo/pAp-PDE_c-di-AMP_PDE"/>
</dbReference>
<dbReference type="Pfam" id="PF01368">
    <property type="entry name" value="DHH"/>
    <property type="match status" value="1"/>
</dbReference>
<dbReference type="GeneID" id="301090766"/>
<feature type="domain" description="DHHA1" evidence="2">
    <location>
        <begin position="247"/>
        <end position="330"/>
    </location>
</feature>
<evidence type="ECO:0000259" key="2">
    <source>
        <dbReference type="Pfam" id="PF02272"/>
    </source>
</evidence>